<dbReference type="SUPFAM" id="SSF46785">
    <property type="entry name" value="Winged helix' DNA-binding domain"/>
    <property type="match status" value="1"/>
</dbReference>
<dbReference type="RefSeq" id="WP_380119989.1">
    <property type="nucleotide sequence ID" value="NZ_JBHSIU010000041.1"/>
</dbReference>
<dbReference type="Pfam" id="PF03466">
    <property type="entry name" value="LysR_substrate"/>
    <property type="match status" value="1"/>
</dbReference>
<evidence type="ECO:0000256" key="1">
    <source>
        <dbReference type="ARBA" id="ARBA00009437"/>
    </source>
</evidence>
<dbReference type="Gene3D" id="3.40.190.10">
    <property type="entry name" value="Periplasmic binding protein-like II"/>
    <property type="match status" value="2"/>
</dbReference>
<keyword evidence="3" id="KW-0238">DNA-binding</keyword>
<evidence type="ECO:0000259" key="5">
    <source>
        <dbReference type="PROSITE" id="PS50931"/>
    </source>
</evidence>
<feature type="domain" description="HTH lysR-type" evidence="5">
    <location>
        <begin position="1"/>
        <end position="62"/>
    </location>
</feature>
<dbReference type="PANTHER" id="PTHR30346">
    <property type="entry name" value="TRANSCRIPTIONAL DUAL REGULATOR HCAR-RELATED"/>
    <property type="match status" value="1"/>
</dbReference>
<comment type="similarity">
    <text evidence="1">Belongs to the LysR transcriptional regulatory family.</text>
</comment>
<evidence type="ECO:0000256" key="2">
    <source>
        <dbReference type="ARBA" id="ARBA00023015"/>
    </source>
</evidence>
<dbReference type="Pfam" id="PF00126">
    <property type="entry name" value="HTH_1"/>
    <property type="match status" value="1"/>
</dbReference>
<evidence type="ECO:0000313" key="7">
    <source>
        <dbReference type="Proteomes" id="UP001595912"/>
    </source>
</evidence>
<dbReference type="EMBL" id="JBHSIU010000041">
    <property type="protein sequence ID" value="MFC5002164.1"/>
    <property type="molecule type" value="Genomic_DNA"/>
</dbReference>
<accession>A0ABV9W1B7</accession>
<proteinExistence type="inferred from homology"/>
<evidence type="ECO:0000256" key="4">
    <source>
        <dbReference type="ARBA" id="ARBA00023163"/>
    </source>
</evidence>
<gene>
    <name evidence="6" type="ORF">ACFPIJ_30570</name>
</gene>
<dbReference type="InterPro" id="IPR036388">
    <property type="entry name" value="WH-like_DNA-bd_sf"/>
</dbReference>
<comment type="caution">
    <text evidence="6">The sequence shown here is derived from an EMBL/GenBank/DDBJ whole genome shotgun (WGS) entry which is preliminary data.</text>
</comment>
<protein>
    <submittedName>
        <fullName evidence="6">LysR family transcriptional regulator</fullName>
    </submittedName>
</protein>
<evidence type="ECO:0000313" key="6">
    <source>
        <dbReference type="EMBL" id="MFC5002164.1"/>
    </source>
</evidence>
<keyword evidence="7" id="KW-1185">Reference proteome</keyword>
<dbReference type="Proteomes" id="UP001595912">
    <property type="component" value="Unassembled WGS sequence"/>
</dbReference>
<keyword evidence="4" id="KW-0804">Transcription</keyword>
<dbReference type="PROSITE" id="PS50931">
    <property type="entry name" value="HTH_LYSR"/>
    <property type="match status" value="1"/>
</dbReference>
<reference evidence="7" key="1">
    <citation type="journal article" date="2019" name="Int. J. Syst. Evol. Microbiol.">
        <title>The Global Catalogue of Microorganisms (GCM) 10K type strain sequencing project: providing services to taxonomists for standard genome sequencing and annotation.</title>
        <authorList>
            <consortium name="The Broad Institute Genomics Platform"/>
            <consortium name="The Broad Institute Genome Sequencing Center for Infectious Disease"/>
            <person name="Wu L."/>
            <person name="Ma J."/>
        </authorList>
    </citation>
    <scope>NUCLEOTIDE SEQUENCE [LARGE SCALE GENOMIC DNA]</scope>
    <source>
        <strain evidence="7">CGMCC 4.7152</strain>
    </source>
</reference>
<dbReference type="PANTHER" id="PTHR30346:SF0">
    <property type="entry name" value="HCA OPERON TRANSCRIPTIONAL ACTIVATOR HCAR"/>
    <property type="match status" value="1"/>
</dbReference>
<dbReference type="Gene3D" id="1.10.10.10">
    <property type="entry name" value="Winged helix-like DNA-binding domain superfamily/Winged helix DNA-binding domain"/>
    <property type="match status" value="1"/>
</dbReference>
<dbReference type="SUPFAM" id="SSF53850">
    <property type="entry name" value="Periplasmic binding protein-like II"/>
    <property type="match status" value="1"/>
</dbReference>
<dbReference type="CDD" id="cd08414">
    <property type="entry name" value="PBP2_LTTR_aromatics_like"/>
    <property type="match status" value="1"/>
</dbReference>
<organism evidence="6 7">
    <name type="scientific">Dactylosporangium cerinum</name>
    <dbReference type="NCBI Taxonomy" id="1434730"/>
    <lineage>
        <taxon>Bacteria</taxon>
        <taxon>Bacillati</taxon>
        <taxon>Actinomycetota</taxon>
        <taxon>Actinomycetes</taxon>
        <taxon>Micromonosporales</taxon>
        <taxon>Micromonosporaceae</taxon>
        <taxon>Dactylosporangium</taxon>
    </lineage>
</organism>
<dbReference type="InterPro" id="IPR036390">
    <property type="entry name" value="WH_DNA-bd_sf"/>
</dbReference>
<dbReference type="InterPro" id="IPR005119">
    <property type="entry name" value="LysR_subst-bd"/>
</dbReference>
<sequence>METRVERHEIETFLALAEELHFGRTAERLGRTTARVSQTIRVLERRVGVPLFERTSRRVALTGTGRRLYEDLRPAYDQVTAALVRAVADGRGLTGVLRVGFVGAATGQLVVDGAERFRRRHTGCEVRLHEVQFAGAVERLRADELDLLFGCFPFDEPDLTCGPVLLSEPRMLAVPARHPLAGRPSASVEDLAGSPLLVAPCSIPEYRPDPARRTPGGRPIVDGPSAQTFQEVLTLIGAGQGVFVVGEHATRFHARPDVAYVPLHDAPPLRWGPVWRTVRTTERVRAFVAATAEGPRR</sequence>
<name>A0ABV9W1B7_9ACTN</name>
<keyword evidence="2" id="KW-0805">Transcription regulation</keyword>
<evidence type="ECO:0000256" key="3">
    <source>
        <dbReference type="ARBA" id="ARBA00023125"/>
    </source>
</evidence>
<dbReference type="InterPro" id="IPR000847">
    <property type="entry name" value="LysR_HTH_N"/>
</dbReference>